<dbReference type="GO" id="GO:0005743">
    <property type="term" value="C:mitochondrial inner membrane"/>
    <property type="evidence" value="ECO:0007669"/>
    <property type="project" value="UniProtKB-SubCell"/>
</dbReference>
<dbReference type="NCBIfam" id="NF033779">
    <property type="entry name" value="Tim44_TimA_adap"/>
    <property type="match status" value="1"/>
</dbReference>
<protein>
    <submittedName>
        <fullName evidence="10">Tim44-like domain protein</fullName>
    </submittedName>
</protein>
<comment type="subcellular location">
    <subcellularLocation>
        <location evidence="1">Mitochondrion inner membrane</location>
    </subcellularLocation>
</comment>
<keyword evidence="8" id="KW-0812">Transmembrane</keyword>
<keyword evidence="8" id="KW-1133">Transmembrane helix</keyword>
<dbReference type="SMART" id="SM00978">
    <property type="entry name" value="Tim44"/>
    <property type="match status" value="1"/>
</dbReference>
<dbReference type="InterPro" id="IPR032710">
    <property type="entry name" value="NTF2-like_dom_sf"/>
</dbReference>
<reference evidence="10" key="1">
    <citation type="submission" date="2018-06" db="EMBL/GenBank/DDBJ databases">
        <authorList>
            <person name="Zhirakovskaya E."/>
        </authorList>
    </citation>
    <scope>NUCLEOTIDE SEQUENCE</scope>
</reference>
<keyword evidence="4" id="KW-0809">Transit peptide</keyword>
<evidence type="ECO:0000256" key="1">
    <source>
        <dbReference type="ARBA" id="ARBA00004273"/>
    </source>
</evidence>
<evidence type="ECO:0000256" key="5">
    <source>
        <dbReference type="ARBA" id="ARBA00023128"/>
    </source>
</evidence>
<name>A0A3B0S622_9ZZZZ</name>
<evidence type="ECO:0000256" key="2">
    <source>
        <dbReference type="ARBA" id="ARBA00009597"/>
    </source>
</evidence>
<dbReference type="PANTHER" id="PTHR10721">
    <property type="entry name" value="MITOCHONDRIAL IMPORT INNER MEMBRANE TRANSLOCASE SUBUNIT TIM44"/>
    <property type="match status" value="1"/>
</dbReference>
<dbReference type="Gene3D" id="3.10.450.240">
    <property type="match status" value="1"/>
</dbReference>
<evidence type="ECO:0000256" key="4">
    <source>
        <dbReference type="ARBA" id="ARBA00022946"/>
    </source>
</evidence>
<dbReference type="InterPro" id="IPR039544">
    <property type="entry name" value="Tim44-like"/>
</dbReference>
<dbReference type="PIRSF" id="PIRSF031890">
    <property type="entry name" value="UCP031890_transporter_Tim44"/>
    <property type="match status" value="1"/>
</dbReference>
<dbReference type="InterPro" id="IPR016985">
    <property type="entry name" value="UCP031890_Tim44-rel"/>
</dbReference>
<sequence length="244" mass="27192">MNETFDPVTLIMIAVAVVIFFKLRGVLGQKTGHQEPFDPFERRSEENRDQPASDKQGEVNDDNVVQMPGTKTSNQEHEEEETPVWEGVAEKDSKIATVLEQVRSLDATFAASQFIDGAKAAYEMIVTGFAAGDKKALKSLLSKEVFAGFSAAIDERKKQGMEMTTQFIAIDEAELVNAELEGKKALMTIRFISEMVSMVRDKSGEIIEGDATETQIITDIWTFERNMISRDPNWRLVATDGDDT</sequence>
<dbReference type="EMBL" id="UOEC01000093">
    <property type="protein sequence ID" value="VAV91823.1"/>
    <property type="molecule type" value="Genomic_DNA"/>
</dbReference>
<feature type="transmembrane region" description="Helical" evidence="8">
    <location>
        <begin position="6"/>
        <end position="23"/>
    </location>
</feature>
<proteinExistence type="inferred from homology"/>
<dbReference type="GO" id="GO:0030150">
    <property type="term" value="P:protein import into mitochondrial matrix"/>
    <property type="evidence" value="ECO:0007669"/>
    <property type="project" value="TreeGrafter"/>
</dbReference>
<accession>A0A3B0S622</accession>
<evidence type="ECO:0000256" key="3">
    <source>
        <dbReference type="ARBA" id="ARBA00022792"/>
    </source>
</evidence>
<feature type="region of interest" description="Disordered" evidence="7">
    <location>
        <begin position="32"/>
        <end position="86"/>
    </location>
</feature>
<gene>
    <name evidence="10" type="ORF">MNBD_ALPHA08-842</name>
</gene>
<organism evidence="10">
    <name type="scientific">hydrothermal vent metagenome</name>
    <dbReference type="NCBI Taxonomy" id="652676"/>
    <lineage>
        <taxon>unclassified sequences</taxon>
        <taxon>metagenomes</taxon>
        <taxon>ecological metagenomes</taxon>
    </lineage>
</organism>
<dbReference type="AlphaFoldDB" id="A0A3B0S622"/>
<dbReference type="Pfam" id="PF04280">
    <property type="entry name" value="Tim44"/>
    <property type="match status" value="1"/>
</dbReference>
<dbReference type="PANTHER" id="PTHR10721:SF1">
    <property type="entry name" value="MITOCHONDRIAL IMPORT INNER MEMBRANE TRANSLOCASE SUBUNIT TIM44"/>
    <property type="match status" value="1"/>
</dbReference>
<dbReference type="SUPFAM" id="SSF54427">
    <property type="entry name" value="NTF2-like"/>
    <property type="match status" value="1"/>
</dbReference>
<dbReference type="InterPro" id="IPR007379">
    <property type="entry name" value="Tim44-like_dom"/>
</dbReference>
<evidence type="ECO:0000256" key="8">
    <source>
        <dbReference type="SAM" id="Phobius"/>
    </source>
</evidence>
<evidence type="ECO:0000256" key="6">
    <source>
        <dbReference type="ARBA" id="ARBA00023136"/>
    </source>
</evidence>
<keyword evidence="5" id="KW-0496">Mitochondrion</keyword>
<evidence type="ECO:0000256" key="7">
    <source>
        <dbReference type="SAM" id="MobiDB-lite"/>
    </source>
</evidence>
<feature type="compositionally biased region" description="Basic and acidic residues" evidence="7">
    <location>
        <begin position="32"/>
        <end position="58"/>
    </location>
</feature>
<dbReference type="GO" id="GO:0051087">
    <property type="term" value="F:protein-folding chaperone binding"/>
    <property type="evidence" value="ECO:0007669"/>
    <property type="project" value="TreeGrafter"/>
</dbReference>
<feature type="domain" description="Tim44-like" evidence="9">
    <location>
        <begin position="95"/>
        <end position="241"/>
    </location>
</feature>
<keyword evidence="6 8" id="KW-0472">Membrane</keyword>
<evidence type="ECO:0000313" key="10">
    <source>
        <dbReference type="EMBL" id="VAV91823.1"/>
    </source>
</evidence>
<keyword evidence="3" id="KW-0999">Mitochondrion inner membrane</keyword>
<comment type="similarity">
    <text evidence="2">Belongs to the Tim44 family.</text>
</comment>
<evidence type="ECO:0000259" key="9">
    <source>
        <dbReference type="SMART" id="SM00978"/>
    </source>
</evidence>